<dbReference type="Pfam" id="PF00988">
    <property type="entry name" value="CPSase_sm_chain"/>
    <property type="match status" value="1"/>
</dbReference>
<keyword evidence="7" id="KW-0067">ATP-binding</keyword>
<evidence type="ECO:0000256" key="8">
    <source>
        <dbReference type="ARBA" id="ARBA00022962"/>
    </source>
</evidence>
<gene>
    <name evidence="14" type="ORF">METZ01_LOCUS236281</name>
</gene>
<dbReference type="EC" id="6.3.5.5" evidence="4"/>
<organism evidence="14">
    <name type="scientific">marine metagenome</name>
    <dbReference type="NCBI Taxonomy" id="408172"/>
    <lineage>
        <taxon>unclassified sequences</taxon>
        <taxon>metagenomes</taxon>
        <taxon>ecological metagenomes</taxon>
    </lineage>
</organism>
<dbReference type="SMART" id="SM01097">
    <property type="entry name" value="CPSase_sm_chain"/>
    <property type="match status" value="1"/>
</dbReference>
<keyword evidence="6" id="KW-0547">Nucleotide-binding</keyword>
<name>A0A382H948_9ZZZZ</name>
<comment type="catalytic activity">
    <reaction evidence="12">
        <text>L-glutamine + H2O = L-glutamate + NH4(+)</text>
        <dbReference type="Rhea" id="RHEA:15889"/>
        <dbReference type="ChEBI" id="CHEBI:15377"/>
        <dbReference type="ChEBI" id="CHEBI:28938"/>
        <dbReference type="ChEBI" id="CHEBI:29985"/>
        <dbReference type="ChEBI" id="CHEBI:58359"/>
    </reaction>
</comment>
<dbReference type="Pfam" id="PF00117">
    <property type="entry name" value="GATase"/>
    <property type="match status" value="1"/>
</dbReference>
<dbReference type="InterPro" id="IPR002474">
    <property type="entry name" value="CarbamoylP_synth_ssu_N"/>
</dbReference>
<evidence type="ECO:0000256" key="5">
    <source>
        <dbReference type="ARBA" id="ARBA00022598"/>
    </source>
</evidence>
<evidence type="ECO:0000256" key="3">
    <source>
        <dbReference type="ARBA" id="ARBA00007800"/>
    </source>
</evidence>
<evidence type="ECO:0000256" key="10">
    <source>
        <dbReference type="ARBA" id="ARBA00044340"/>
    </source>
</evidence>
<dbReference type="PRINTS" id="PR00096">
    <property type="entry name" value="GATASE"/>
</dbReference>
<evidence type="ECO:0000256" key="7">
    <source>
        <dbReference type="ARBA" id="ARBA00022840"/>
    </source>
</evidence>
<sequence>VEKAILLLENGRFFTGKSFGAEGETVGEVCFNTGMTGYQEILTDPSYCRQIVTMTAPHIGNYGVNPDDIESDKIQVAGFVVKEGTNIPSNWRSTQCIDNYLKEQNIVGIQGVDTRALTRHIRDQGAMNGIISTADIDLDSLKKRLTKTPNMSGLDLAKEVTTAKSYGWNKGSETKFKVAAIDYGIKHNILRQLESHGCDVTVFPAQTTAEKIFDFNPDGIFLSNGPGDPAAVSYGIEAVKKLLGKKPIFGICLGHQILALALGAKTFKLKFGHRGINHPVKNLENGAVEITSQNHGFAVDIDTLPQNVIPTHVNLNDNTSEGLRYKDIPAFSVQYHPESSPGPHDSRYLFKQFIDLMDAQKN</sequence>
<dbReference type="EMBL" id="UINC01059713">
    <property type="protein sequence ID" value="SVB83427.1"/>
    <property type="molecule type" value="Genomic_DNA"/>
</dbReference>
<keyword evidence="9" id="KW-0665">Pyrimidine biosynthesis</keyword>
<dbReference type="Gene3D" id="3.40.50.880">
    <property type="match status" value="1"/>
</dbReference>
<dbReference type="GO" id="GO:0005524">
    <property type="term" value="F:ATP binding"/>
    <property type="evidence" value="ECO:0007669"/>
    <property type="project" value="UniProtKB-KW"/>
</dbReference>
<dbReference type="PANTHER" id="PTHR43418:SF7">
    <property type="entry name" value="CARBAMOYL-PHOSPHATE SYNTHASE SMALL CHAIN"/>
    <property type="match status" value="1"/>
</dbReference>
<evidence type="ECO:0000259" key="13">
    <source>
        <dbReference type="SMART" id="SM01097"/>
    </source>
</evidence>
<dbReference type="SUPFAM" id="SSF52021">
    <property type="entry name" value="Carbamoyl phosphate synthetase, small subunit N-terminal domain"/>
    <property type="match status" value="1"/>
</dbReference>
<evidence type="ECO:0000313" key="14">
    <source>
        <dbReference type="EMBL" id="SVB83427.1"/>
    </source>
</evidence>
<evidence type="ECO:0000256" key="12">
    <source>
        <dbReference type="ARBA" id="ARBA00049285"/>
    </source>
</evidence>
<dbReference type="AlphaFoldDB" id="A0A382H948"/>
<comment type="pathway">
    <text evidence="2">Amino-acid biosynthesis; L-arginine biosynthesis; carbamoyl phosphate from bicarbonate: step 1/1.</text>
</comment>
<evidence type="ECO:0000256" key="11">
    <source>
        <dbReference type="ARBA" id="ARBA00048816"/>
    </source>
</evidence>
<dbReference type="NCBIfam" id="NF009475">
    <property type="entry name" value="PRK12838.1"/>
    <property type="match status" value="1"/>
</dbReference>
<evidence type="ECO:0000256" key="2">
    <source>
        <dbReference type="ARBA" id="ARBA00005077"/>
    </source>
</evidence>
<dbReference type="PROSITE" id="PS51273">
    <property type="entry name" value="GATASE_TYPE_1"/>
    <property type="match status" value="1"/>
</dbReference>
<proteinExistence type="inferred from homology"/>
<comment type="similarity">
    <text evidence="3">Belongs to the CarA family.</text>
</comment>
<dbReference type="InterPro" id="IPR050472">
    <property type="entry name" value="Anth_synth/Amidotransfase"/>
</dbReference>
<dbReference type="InterPro" id="IPR017926">
    <property type="entry name" value="GATASE"/>
</dbReference>
<dbReference type="PANTHER" id="PTHR43418">
    <property type="entry name" value="MULTIFUNCTIONAL TRYPTOPHAN BIOSYNTHESIS PROTEIN-RELATED"/>
    <property type="match status" value="1"/>
</dbReference>
<dbReference type="PRINTS" id="PR00099">
    <property type="entry name" value="CPSGATASE"/>
</dbReference>
<dbReference type="FunFam" id="3.50.30.20:FF:000001">
    <property type="entry name" value="Carbamoyl-phosphate synthase small chain"/>
    <property type="match status" value="1"/>
</dbReference>
<reference evidence="14" key="1">
    <citation type="submission" date="2018-05" db="EMBL/GenBank/DDBJ databases">
        <authorList>
            <person name="Lanie J.A."/>
            <person name="Ng W.-L."/>
            <person name="Kazmierczak K.M."/>
            <person name="Andrzejewski T.M."/>
            <person name="Davidsen T.M."/>
            <person name="Wayne K.J."/>
            <person name="Tettelin H."/>
            <person name="Glass J.I."/>
            <person name="Rusch D."/>
            <person name="Podicherti R."/>
            <person name="Tsui H.-C.T."/>
            <person name="Winkler M.E."/>
        </authorList>
    </citation>
    <scope>NUCLEOTIDE SEQUENCE</scope>
</reference>
<evidence type="ECO:0000256" key="6">
    <source>
        <dbReference type="ARBA" id="ARBA00022741"/>
    </source>
</evidence>
<feature type="non-terminal residue" evidence="14">
    <location>
        <position position="1"/>
    </location>
</feature>
<dbReference type="NCBIfam" id="TIGR01368">
    <property type="entry name" value="CPSaseIIsmall"/>
    <property type="match status" value="1"/>
</dbReference>
<dbReference type="Gene3D" id="3.50.30.20">
    <property type="entry name" value="Carbamoyl-phosphate synthase small subunit, N-terminal domain"/>
    <property type="match status" value="1"/>
</dbReference>
<evidence type="ECO:0000256" key="9">
    <source>
        <dbReference type="ARBA" id="ARBA00022975"/>
    </source>
</evidence>
<dbReference type="GO" id="GO:0006541">
    <property type="term" value="P:glutamine metabolic process"/>
    <property type="evidence" value="ECO:0007669"/>
    <property type="project" value="InterPro"/>
</dbReference>
<accession>A0A382H948</accession>
<comment type="catalytic activity">
    <reaction evidence="11">
        <text>hydrogencarbonate + L-glutamine + 2 ATP + H2O = carbamoyl phosphate + L-glutamate + 2 ADP + phosphate + 2 H(+)</text>
        <dbReference type="Rhea" id="RHEA:18633"/>
        <dbReference type="ChEBI" id="CHEBI:15377"/>
        <dbReference type="ChEBI" id="CHEBI:15378"/>
        <dbReference type="ChEBI" id="CHEBI:17544"/>
        <dbReference type="ChEBI" id="CHEBI:29985"/>
        <dbReference type="ChEBI" id="CHEBI:30616"/>
        <dbReference type="ChEBI" id="CHEBI:43474"/>
        <dbReference type="ChEBI" id="CHEBI:58228"/>
        <dbReference type="ChEBI" id="CHEBI:58359"/>
        <dbReference type="ChEBI" id="CHEBI:456216"/>
        <dbReference type="EC" id="6.3.5.5"/>
    </reaction>
</comment>
<evidence type="ECO:0000256" key="1">
    <source>
        <dbReference type="ARBA" id="ARBA00004812"/>
    </source>
</evidence>
<dbReference type="CDD" id="cd01744">
    <property type="entry name" value="GATase1_CPSase"/>
    <property type="match status" value="1"/>
</dbReference>
<dbReference type="InterPro" id="IPR029062">
    <property type="entry name" value="Class_I_gatase-like"/>
</dbReference>
<evidence type="ECO:0000256" key="4">
    <source>
        <dbReference type="ARBA" id="ARBA00012738"/>
    </source>
</evidence>
<dbReference type="GO" id="GO:0004088">
    <property type="term" value="F:carbamoyl-phosphate synthase (glutamine-hydrolyzing) activity"/>
    <property type="evidence" value="ECO:0007669"/>
    <property type="project" value="UniProtKB-EC"/>
</dbReference>
<dbReference type="InterPro" id="IPR035686">
    <property type="entry name" value="CPSase_GATase1"/>
</dbReference>
<feature type="domain" description="Carbamoyl-phosphate synthase small subunit N-terminal" evidence="13">
    <location>
        <begin position="2"/>
        <end position="132"/>
    </location>
</feature>
<protein>
    <recommendedName>
        <fullName evidence="4">carbamoyl-phosphate synthase (glutamine-hydrolyzing)</fullName>
        <ecNumber evidence="4">6.3.5.5</ecNumber>
    </recommendedName>
    <alternativeName>
        <fullName evidence="10">Arginine-specific carbamoyl phosphate synthetase, glutamine chain</fullName>
    </alternativeName>
</protein>
<dbReference type="GO" id="GO:0006221">
    <property type="term" value="P:pyrimidine nucleotide biosynthetic process"/>
    <property type="evidence" value="ECO:0007669"/>
    <property type="project" value="UniProtKB-KW"/>
</dbReference>
<keyword evidence="5" id="KW-0436">Ligase</keyword>
<dbReference type="InterPro" id="IPR006274">
    <property type="entry name" value="CarbamoylP_synth_ssu"/>
</dbReference>
<dbReference type="HAMAP" id="MF_01209">
    <property type="entry name" value="CPSase_S_chain"/>
    <property type="match status" value="1"/>
</dbReference>
<keyword evidence="8" id="KW-0315">Glutamine amidotransferase</keyword>
<dbReference type="GO" id="GO:0006207">
    <property type="term" value="P:'de novo' pyrimidine nucleobase biosynthetic process"/>
    <property type="evidence" value="ECO:0007669"/>
    <property type="project" value="InterPro"/>
</dbReference>
<dbReference type="InterPro" id="IPR036480">
    <property type="entry name" value="CarbP_synth_ssu_N_sf"/>
</dbReference>
<comment type="pathway">
    <text evidence="1">Pyrimidine metabolism; UMP biosynthesis via de novo pathway; (S)-dihydroorotate from bicarbonate: step 1/3.</text>
</comment>
<dbReference type="SUPFAM" id="SSF52317">
    <property type="entry name" value="Class I glutamine amidotransferase-like"/>
    <property type="match status" value="1"/>
</dbReference>